<dbReference type="Gene3D" id="3.30.300.20">
    <property type="match status" value="1"/>
</dbReference>
<dbReference type="HAMAP" id="MF_00195">
    <property type="entry name" value="GTPase_Der"/>
    <property type="match status" value="1"/>
</dbReference>
<feature type="binding site" evidence="8">
    <location>
        <begin position="298"/>
        <end position="301"/>
    </location>
    <ligand>
        <name>GTP</name>
        <dbReference type="ChEBI" id="CHEBI:37565"/>
        <label>2</label>
    </ligand>
</feature>
<dbReference type="InterPro" id="IPR032859">
    <property type="entry name" value="KH_dom-like"/>
</dbReference>
<dbReference type="AlphaFoldDB" id="A0A193LED6"/>
<evidence type="ECO:0000256" key="3">
    <source>
        <dbReference type="ARBA" id="ARBA00022517"/>
    </source>
</evidence>
<dbReference type="PIRSF" id="PIRSF006485">
    <property type="entry name" value="GTP-binding_EngA"/>
    <property type="match status" value="1"/>
</dbReference>
<dbReference type="InterPro" id="IPR006073">
    <property type="entry name" value="GTP-bd"/>
</dbReference>
<evidence type="ECO:0000256" key="10">
    <source>
        <dbReference type="RuleBase" id="RU004481"/>
    </source>
</evidence>
<dbReference type="InterPro" id="IPR015946">
    <property type="entry name" value="KH_dom-like_a/b"/>
</dbReference>
<feature type="binding site" evidence="8">
    <location>
        <begin position="233"/>
        <end position="237"/>
    </location>
    <ligand>
        <name>GTP</name>
        <dbReference type="ChEBI" id="CHEBI:37565"/>
        <label>2</label>
    </ligand>
</feature>
<keyword evidence="3 8" id="KW-0690">Ribosome biogenesis</keyword>
<feature type="binding site" evidence="8">
    <location>
        <begin position="186"/>
        <end position="193"/>
    </location>
    <ligand>
        <name>GTP</name>
        <dbReference type="ChEBI" id="CHEBI:37565"/>
        <label>2</label>
    </ligand>
</feature>
<keyword evidence="4 10" id="KW-0677">Repeat</keyword>
<dbReference type="Gene3D" id="3.40.50.300">
    <property type="entry name" value="P-loop containing nucleotide triphosphate hydrolases"/>
    <property type="match status" value="2"/>
</dbReference>
<dbReference type="PROSITE" id="PS51712">
    <property type="entry name" value="G_ENGA"/>
    <property type="match status" value="2"/>
</dbReference>
<dbReference type="PANTHER" id="PTHR43834">
    <property type="entry name" value="GTPASE DER"/>
    <property type="match status" value="1"/>
</dbReference>
<feature type="binding site" evidence="8">
    <location>
        <begin position="9"/>
        <end position="16"/>
    </location>
    <ligand>
        <name>GTP</name>
        <dbReference type="ChEBI" id="CHEBI:37565"/>
        <label>1</label>
    </ligand>
</feature>
<keyword evidence="6 8" id="KW-0342">GTP-binding</keyword>
<comment type="subunit">
    <text evidence="8">Associates with the 50S ribosomal subunit.</text>
</comment>
<keyword evidence="5 8" id="KW-0547">Nucleotide-binding</keyword>
<feature type="binding site" evidence="8">
    <location>
        <begin position="118"/>
        <end position="121"/>
    </location>
    <ligand>
        <name>GTP</name>
        <dbReference type="ChEBI" id="CHEBI:37565"/>
        <label>1</label>
    </ligand>
</feature>
<evidence type="ECO:0000256" key="8">
    <source>
        <dbReference type="HAMAP-Rule" id="MF_00195"/>
    </source>
</evidence>
<dbReference type="InterPro" id="IPR016484">
    <property type="entry name" value="GTPase_Der"/>
</dbReference>
<dbReference type="InterPro" id="IPR027417">
    <property type="entry name" value="P-loop_NTPase"/>
</dbReference>
<comment type="function">
    <text evidence="8 10">GTPase that plays an essential role in the late steps of ribosome biogenesis.</text>
</comment>
<dbReference type="SUPFAM" id="SSF52540">
    <property type="entry name" value="P-loop containing nucleoside triphosphate hydrolases"/>
    <property type="match status" value="2"/>
</dbReference>
<proteinExistence type="inferred from homology"/>
<dbReference type="GO" id="GO:0043022">
    <property type="term" value="F:ribosome binding"/>
    <property type="evidence" value="ECO:0007669"/>
    <property type="project" value="TreeGrafter"/>
</dbReference>
<feature type="domain" description="EngA-type G" evidence="12">
    <location>
        <begin position="3"/>
        <end position="166"/>
    </location>
</feature>
<dbReference type="CDD" id="cd01894">
    <property type="entry name" value="EngA1"/>
    <property type="match status" value="1"/>
</dbReference>
<evidence type="ECO:0000256" key="11">
    <source>
        <dbReference type="SAM" id="MobiDB-lite"/>
    </source>
</evidence>
<evidence type="ECO:0000256" key="1">
    <source>
        <dbReference type="ARBA" id="ARBA00008279"/>
    </source>
</evidence>
<dbReference type="EMBL" id="CP016268">
    <property type="protein sequence ID" value="ANO50816.1"/>
    <property type="molecule type" value="Genomic_DNA"/>
</dbReference>
<dbReference type="FunFam" id="3.40.50.300:FF:000040">
    <property type="entry name" value="GTPase Der"/>
    <property type="match status" value="1"/>
</dbReference>
<dbReference type="NCBIfam" id="TIGR03594">
    <property type="entry name" value="GTPase_EngA"/>
    <property type="match status" value="1"/>
</dbReference>
<feature type="compositionally biased region" description="Basic residues" evidence="11">
    <location>
        <begin position="444"/>
        <end position="465"/>
    </location>
</feature>
<accession>A0A193LED6</accession>
<evidence type="ECO:0000313" key="14">
    <source>
        <dbReference type="Proteomes" id="UP000092695"/>
    </source>
</evidence>
<organism evidence="13 14">
    <name type="scientific">Woeseia oceani</name>
    <dbReference type="NCBI Taxonomy" id="1548547"/>
    <lineage>
        <taxon>Bacteria</taxon>
        <taxon>Pseudomonadati</taxon>
        <taxon>Pseudomonadota</taxon>
        <taxon>Gammaproteobacteria</taxon>
        <taxon>Woeseiales</taxon>
        <taxon>Woeseiaceae</taxon>
        <taxon>Woeseia</taxon>
    </lineage>
</organism>
<gene>
    <name evidence="8" type="primary">der</name>
    <name evidence="13" type="ORF">BA177_05995</name>
</gene>
<name>A0A193LED6_9GAMM</name>
<comment type="similarity">
    <text evidence="1 8 9 10">Belongs to the TRAFAC class TrmE-Era-EngA-EngB-Septin-like GTPase superfamily. EngA (Der) GTPase family.</text>
</comment>
<feature type="binding site" evidence="8">
    <location>
        <begin position="56"/>
        <end position="60"/>
    </location>
    <ligand>
        <name>GTP</name>
        <dbReference type="ChEBI" id="CHEBI:37565"/>
        <label>1</label>
    </ligand>
</feature>
<dbReference type="FunFam" id="3.30.300.20:FF:000004">
    <property type="entry name" value="GTPase Der"/>
    <property type="match status" value="1"/>
</dbReference>
<keyword evidence="14" id="KW-1185">Reference proteome</keyword>
<dbReference type="PRINTS" id="PR00326">
    <property type="entry name" value="GTP1OBG"/>
</dbReference>
<evidence type="ECO:0000313" key="13">
    <source>
        <dbReference type="EMBL" id="ANO50816.1"/>
    </source>
</evidence>
<dbReference type="GO" id="GO:0042254">
    <property type="term" value="P:ribosome biogenesis"/>
    <property type="evidence" value="ECO:0007669"/>
    <property type="project" value="UniProtKB-KW"/>
</dbReference>
<dbReference type="KEGG" id="woc:BA177_05995"/>
<dbReference type="GO" id="GO:0005525">
    <property type="term" value="F:GTP binding"/>
    <property type="evidence" value="ECO:0007669"/>
    <property type="project" value="UniProtKB-UniRule"/>
</dbReference>
<dbReference type="Pfam" id="PF01926">
    <property type="entry name" value="MMR_HSR1"/>
    <property type="match status" value="2"/>
</dbReference>
<dbReference type="NCBIfam" id="TIGR00231">
    <property type="entry name" value="small_GTP"/>
    <property type="match status" value="2"/>
</dbReference>
<dbReference type="CDD" id="cd01895">
    <property type="entry name" value="EngA2"/>
    <property type="match status" value="1"/>
</dbReference>
<evidence type="ECO:0000256" key="6">
    <source>
        <dbReference type="ARBA" id="ARBA00023134"/>
    </source>
</evidence>
<dbReference type="STRING" id="1548547.BA177_05995"/>
<reference evidence="13 14" key="1">
    <citation type="submission" date="2016-06" db="EMBL/GenBank/DDBJ databases">
        <title>Complete genome sequence of a deep-branching marine Gamma Proteobacterium Woeseia oceani type strain XK5.</title>
        <authorList>
            <person name="Mu D."/>
            <person name="Du Z."/>
        </authorList>
    </citation>
    <scope>NUCLEOTIDE SEQUENCE [LARGE SCALE GENOMIC DNA]</scope>
    <source>
        <strain evidence="13 14">XK5</strain>
    </source>
</reference>
<dbReference type="Proteomes" id="UP000092695">
    <property type="component" value="Chromosome"/>
</dbReference>
<dbReference type="Pfam" id="PF14714">
    <property type="entry name" value="KH_dom-like"/>
    <property type="match status" value="1"/>
</dbReference>
<dbReference type="RefSeq" id="WP_068614160.1">
    <property type="nucleotide sequence ID" value="NZ_CP016268.1"/>
</dbReference>
<dbReference type="OrthoDB" id="9805918at2"/>
<dbReference type="InterPro" id="IPR005225">
    <property type="entry name" value="Small_GTP-bd"/>
</dbReference>
<dbReference type="PANTHER" id="PTHR43834:SF6">
    <property type="entry name" value="GTPASE DER"/>
    <property type="match status" value="1"/>
</dbReference>
<evidence type="ECO:0000259" key="12">
    <source>
        <dbReference type="PROSITE" id="PS51712"/>
    </source>
</evidence>
<dbReference type="InterPro" id="IPR031166">
    <property type="entry name" value="G_ENGA"/>
</dbReference>
<evidence type="ECO:0000256" key="9">
    <source>
        <dbReference type="PROSITE-ProRule" id="PRU01049"/>
    </source>
</evidence>
<evidence type="ECO:0000256" key="4">
    <source>
        <dbReference type="ARBA" id="ARBA00022737"/>
    </source>
</evidence>
<evidence type="ECO:0000256" key="5">
    <source>
        <dbReference type="ARBA" id="ARBA00022741"/>
    </source>
</evidence>
<protein>
    <recommendedName>
        <fullName evidence="2 8">GTPase Der</fullName>
    </recommendedName>
    <alternativeName>
        <fullName evidence="7 8">GTP-binding protein EngA</fullName>
    </alternativeName>
</protein>
<feature type="domain" description="EngA-type G" evidence="12">
    <location>
        <begin position="180"/>
        <end position="353"/>
    </location>
</feature>
<evidence type="ECO:0000256" key="7">
    <source>
        <dbReference type="ARBA" id="ARBA00032345"/>
    </source>
</evidence>
<evidence type="ECO:0000256" key="2">
    <source>
        <dbReference type="ARBA" id="ARBA00020953"/>
    </source>
</evidence>
<feature type="region of interest" description="Disordered" evidence="11">
    <location>
        <begin position="437"/>
        <end position="465"/>
    </location>
</feature>
<sequence length="465" mass="51343">MLPVIALIGRPNVGKSTLFNRLTRSRDALVADFPGLTRDRQYGFGKQGPVPYLIIDTGGVAGGEEGISELMAEQTVTALKEADVAIVMVDGRSGRTAADEYVASLARQHAKQTWLVANKAEGLDPDIVGSEFHALGIGEPVSISAAHGDRVAALMDEVLAPFVATADGDSDKDDAEEKATRIAIIGRPNVGKSTLVNRLLGEERVVVYDQPGTTRDSVAIPFERNGKHYVLIDTAGVRRRSRVHETIEKFSIVKALQAMEKAQVVLAVIDAQEGVTEQDVSLMGLCTERGRALVVVTNKWDGLDSDQRRHVREALERRLPFLDFAERMTISALHGTGVGDLLPAVERAYRAATRDMSTVELNKALADAITAHPPPMVRGRRIRLRYAHQGGRNPPVIVIHGNQTEKLPDAYQRYLINYFRKVFKLKGTPVRMAFKTSDNPFAGRRNKLTPRQEQRRKRLMKHVKR</sequence>